<evidence type="ECO:0000256" key="7">
    <source>
        <dbReference type="RuleBase" id="RU363032"/>
    </source>
</evidence>
<dbReference type="InterPro" id="IPR035906">
    <property type="entry name" value="MetI-like_sf"/>
</dbReference>
<gene>
    <name evidence="9" type="ORF">E4V82_01650</name>
</gene>
<comment type="subcellular location">
    <subcellularLocation>
        <location evidence="1 7">Cell membrane</location>
        <topology evidence="1 7">Multi-pass membrane protein</topology>
    </subcellularLocation>
</comment>
<dbReference type="RefSeq" id="WP_152749887.1">
    <property type="nucleotide sequence ID" value="NZ_SPSE01000010.1"/>
</dbReference>
<feature type="transmembrane region" description="Helical" evidence="7">
    <location>
        <begin position="28"/>
        <end position="58"/>
    </location>
</feature>
<keyword evidence="6 7" id="KW-0472">Membrane</keyword>
<keyword evidence="3" id="KW-1003">Cell membrane</keyword>
<dbReference type="Proteomes" id="UP000342249">
    <property type="component" value="Unassembled WGS sequence"/>
</dbReference>
<dbReference type="Gene3D" id="1.10.3720.10">
    <property type="entry name" value="MetI-like"/>
    <property type="match status" value="1"/>
</dbReference>
<comment type="similarity">
    <text evidence="7">Belongs to the binding-protein-dependent transport system permease family.</text>
</comment>
<keyword evidence="5 7" id="KW-1133">Transmembrane helix</keyword>
<dbReference type="EMBL" id="SPSF01000009">
    <property type="protein sequence ID" value="MPQ60818.1"/>
    <property type="molecule type" value="Genomic_DNA"/>
</dbReference>
<dbReference type="GO" id="GO:0055085">
    <property type="term" value="P:transmembrane transport"/>
    <property type="evidence" value="ECO:0007669"/>
    <property type="project" value="InterPro"/>
</dbReference>
<reference evidence="9 10" key="1">
    <citation type="journal article" date="2019" name="Lett. Appl. Microbiol.">
        <title>A case of 'blown pack' spoilage of vacuum-packaged pork likely associated with Clostridium estertheticum in Canada.</title>
        <authorList>
            <person name="Zhang P."/>
            <person name="Ward P."/>
            <person name="McMullen L.M."/>
            <person name="Yang X."/>
        </authorList>
    </citation>
    <scope>NUCLEOTIDE SEQUENCE [LARGE SCALE GENOMIC DNA]</scope>
    <source>
        <strain evidence="9 10">MA19</strain>
    </source>
</reference>
<feature type="transmembrane region" description="Helical" evidence="7">
    <location>
        <begin position="165"/>
        <end position="184"/>
    </location>
</feature>
<evidence type="ECO:0000256" key="5">
    <source>
        <dbReference type="ARBA" id="ARBA00022989"/>
    </source>
</evidence>
<dbReference type="PROSITE" id="PS50928">
    <property type="entry name" value="ABC_TM1"/>
    <property type="match status" value="1"/>
</dbReference>
<keyword evidence="2 7" id="KW-0813">Transport</keyword>
<dbReference type="Pfam" id="PF00528">
    <property type="entry name" value="BPD_transp_1"/>
    <property type="match status" value="1"/>
</dbReference>
<dbReference type="CDD" id="cd06261">
    <property type="entry name" value="TM_PBP2"/>
    <property type="match status" value="1"/>
</dbReference>
<dbReference type="AlphaFoldDB" id="A0A5N7IWG6"/>
<feature type="transmembrane region" description="Helical" evidence="7">
    <location>
        <begin position="279"/>
        <end position="301"/>
    </location>
</feature>
<proteinExistence type="inferred from homology"/>
<evidence type="ECO:0000256" key="4">
    <source>
        <dbReference type="ARBA" id="ARBA00022692"/>
    </source>
</evidence>
<evidence type="ECO:0000256" key="1">
    <source>
        <dbReference type="ARBA" id="ARBA00004651"/>
    </source>
</evidence>
<name>A0A5N7IWG6_9CLOT</name>
<protein>
    <submittedName>
        <fullName evidence="9">Sugar ABC transporter permease</fullName>
    </submittedName>
</protein>
<dbReference type="GO" id="GO:0005886">
    <property type="term" value="C:plasma membrane"/>
    <property type="evidence" value="ECO:0007669"/>
    <property type="project" value="UniProtKB-SubCell"/>
</dbReference>
<evidence type="ECO:0000256" key="3">
    <source>
        <dbReference type="ARBA" id="ARBA00022475"/>
    </source>
</evidence>
<dbReference type="InterPro" id="IPR000515">
    <property type="entry name" value="MetI-like"/>
</dbReference>
<dbReference type="SUPFAM" id="SSF161098">
    <property type="entry name" value="MetI-like"/>
    <property type="match status" value="1"/>
</dbReference>
<evidence type="ECO:0000256" key="2">
    <source>
        <dbReference type="ARBA" id="ARBA00022448"/>
    </source>
</evidence>
<evidence type="ECO:0000259" key="8">
    <source>
        <dbReference type="PROSITE" id="PS50928"/>
    </source>
</evidence>
<sequence length="308" mass="34774">MDNNVEVIPINNKNFPSKGNKQSRKNLLTAWSFILPNFAGFFIFTLIPIIASFILAFMKWDSFNAPKFVGLSNFTKMFSDDTFRISLFNTFYYAVFVVPLSLIFSLGLAILLNKKIRGVKIFRTAIFFPYVTSLVAVAVVWNMLFHPTLGPINQFLRAIGILNPPGWTSSVSFAMPAIIITSVWRGMGYYMILYLAGLQGIPQELYEAASIDGANKWKQFWNVTIPILRPTTFFVTIMLTISSFKVFDLIQVMTNGGPGRSTNVLVYEIYNEAFVKFNFGYASAISLVLFVIVLGITIIQFKLDDNNN</sequence>
<keyword evidence="4 7" id="KW-0812">Transmembrane</keyword>
<organism evidence="9 10">
    <name type="scientific">Clostridium estertheticum</name>
    <dbReference type="NCBI Taxonomy" id="238834"/>
    <lineage>
        <taxon>Bacteria</taxon>
        <taxon>Bacillati</taxon>
        <taxon>Bacillota</taxon>
        <taxon>Clostridia</taxon>
        <taxon>Eubacteriales</taxon>
        <taxon>Clostridiaceae</taxon>
        <taxon>Clostridium</taxon>
    </lineage>
</organism>
<comment type="caution">
    <text evidence="9">The sequence shown here is derived from an EMBL/GenBank/DDBJ whole genome shotgun (WGS) entry which is preliminary data.</text>
</comment>
<feature type="domain" description="ABC transmembrane type-1" evidence="8">
    <location>
        <begin position="87"/>
        <end position="300"/>
    </location>
</feature>
<dbReference type="PANTHER" id="PTHR30193">
    <property type="entry name" value="ABC TRANSPORTER PERMEASE PROTEIN"/>
    <property type="match status" value="1"/>
</dbReference>
<evidence type="ECO:0000256" key="6">
    <source>
        <dbReference type="ARBA" id="ARBA00023136"/>
    </source>
</evidence>
<dbReference type="InterPro" id="IPR051393">
    <property type="entry name" value="ABC_transporter_permease"/>
</dbReference>
<feature type="transmembrane region" description="Helical" evidence="7">
    <location>
        <begin position="124"/>
        <end position="145"/>
    </location>
</feature>
<feature type="transmembrane region" description="Helical" evidence="7">
    <location>
        <begin position="91"/>
        <end position="112"/>
    </location>
</feature>
<evidence type="ECO:0000313" key="9">
    <source>
        <dbReference type="EMBL" id="MPQ60818.1"/>
    </source>
</evidence>
<dbReference type="PANTHER" id="PTHR30193:SF37">
    <property type="entry name" value="INNER MEMBRANE ABC TRANSPORTER PERMEASE PROTEIN YCJO"/>
    <property type="match status" value="1"/>
</dbReference>
<evidence type="ECO:0000313" key="10">
    <source>
        <dbReference type="Proteomes" id="UP000342249"/>
    </source>
</evidence>
<accession>A0A5N7IWG6</accession>